<evidence type="ECO:0000313" key="2">
    <source>
        <dbReference type="Proteomes" id="UP000321129"/>
    </source>
</evidence>
<accession>A0A5C6UPI4</accession>
<evidence type="ECO:0000313" key="1">
    <source>
        <dbReference type="EMBL" id="TXC74071.1"/>
    </source>
</evidence>
<dbReference type="EMBL" id="VOPY01000001">
    <property type="protein sequence ID" value="TXC74071.1"/>
    <property type="molecule type" value="Genomic_DNA"/>
</dbReference>
<dbReference type="OrthoDB" id="7867263at2"/>
<gene>
    <name evidence="1" type="ORF">FSZ31_04955</name>
</gene>
<dbReference type="Proteomes" id="UP000321129">
    <property type="component" value="Unassembled WGS sequence"/>
</dbReference>
<organism evidence="1 2">
    <name type="scientific">Flavisphingopyxis soli</name>
    <dbReference type="NCBI Taxonomy" id="2601267"/>
    <lineage>
        <taxon>Bacteria</taxon>
        <taxon>Pseudomonadati</taxon>
        <taxon>Pseudomonadota</taxon>
        <taxon>Alphaproteobacteria</taxon>
        <taxon>Sphingomonadales</taxon>
        <taxon>Sphingopyxidaceae</taxon>
        <taxon>Flavisphingopyxis</taxon>
    </lineage>
</organism>
<keyword evidence="2" id="KW-1185">Reference proteome</keyword>
<comment type="caution">
    <text evidence="1">The sequence shown here is derived from an EMBL/GenBank/DDBJ whole genome shotgun (WGS) entry which is preliminary data.</text>
</comment>
<dbReference type="AlphaFoldDB" id="A0A5C6UPI4"/>
<reference evidence="1 2" key="1">
    <citation type="submission" date="2019-08" db="EMBL/GenBank/DDBJ databases">
        <title>Sphingorhabdus soil sp. nov., isolated from arctic soil.</title>
        <authorList>
            <person name="Liu Y."/>
        </authorList>
    </citation>
    <scope>NUCLEOTIDE SEQUENCE [LARGE SCALE GENOMIC DNA]</scope>
    <source>
        <strain evidence="1 2">D-2Q-5-6</strain>
    </source>
</reference>
<proteinExistence type="predicted"/>
<sequence>MTLYLERSRPRKAFKGLLGNANHLIITALVGLDGIERGDVREIPGELRTVWSPKDVIVSAKRSRRLILDMAPIRAIDAIDVYLRDAVRKPALIQSPGFRSSLDSAGQSIFGKMKAVEYHCPQLDRIPLAILFLMIAWRNRGAHTEADRDAPQVYLDVLRANADQLAARFSGLDAEMLLGGYDAVRPVTFKEVASLINAVHHLVAELDTHLLLALDLEQYLKDTIWTSLSDTQKPHEVIAQTRKRRAASIWGKDPTDRRNAIVGLLKQCGLSSVSPQKAAGVMVPADLICMLQMQTPKSLLDWARPADEDHSTDLS</sequence>
<name>A0A5C6UPI4_9SPHN</name>
<dbReference type="RefSeq" id="WP_147121908.1">
    <property type="nucleotide sequence ID" value="NZ_VOPY01000001.1"/>
</dbReference>
<protein>
    <submittedName>
        <fullName evidence="1">Uncharacterized protein</fullName>
    </submittedName>
</protein>